<dbReference type="EMBL" id="CAJVPG010000122">
    <property type="protein sequence ID" value="CAG8356896.1"/>
    <property type="molecule type" value="Genomic_DNA"/>
</dbReference>
<sequence>MEAIQSEKDFSKEAIDLESNRYEYDPWLLDDHPLRSYPTECIPGLGAYLEESIGRRKKALLRAGCLLIGCLAAFQLIRFLPINTKSLPHEPSAQIDTSTRPHTGVCTFPTLDTRPQALESSLAAGCDGVRIPVWMHNGELQVGNAVTRPNPDTLLNRLGLDPLVAELDEVAANVPKTPGGSHFGSPGTFFLMLDAKSSLHELFPVLVDELDTLRQRGSLSHWDGESIVERPVTVVLTSECAPAGDCVHFPHPDILQFASPEGRAAASHLTRDGLQQLSPTCIA</sequence>
<keyword evidence="2" id="KW-1185">Reference proteome</keyword>
<reference evidence="1" key="1">
    <citation type="submission" date="2021-07" db="EMBL/GenBank/DDBJ databases">
        <authorList>
            <person name="Branca A.L. A."/>
        </authorList>
    </citation>
    <scope>NUCLEOTIDE SEQUENCE</scope>
</reference>
<name>A0A9W4NBX2_9EURO</name>
<evidence type="ECO:0000313" key="2">
    <source>
        <dbReference type="Proteomes" id="UP001152649"/>
    </source>
</evidence>
<organism evidence="1 2">
    <name type="scientific">Penicillium salamii</name>
    <dbReference type="NCBI Taxonomy" id="1612424"/>
    <lineage>
        <taxon>Eukaryota</taxon>
        <taxon>Fungi</taxon>
        <taxon>Dikarya</taxon>
        <taxon>Ascomycota</taxon>
        <taxon>Pezizomycotina</taxon>
        <taxon>Eurotiomycetes</taxon>
        <taxon>Eurotiomycetidae</taxon>
        <taxon>Eurotiales</taxon>
        <taxon>Aspergillaceae</taxon>
        <taxon>Penicillium</taxon>
    </lineage>
</organism>
<proteinExistence type="predicted"/>
<accession>A0A9W4NBX2</accession>
<gene>
    <name evidence="1" type="ORF">PSALAMII_LOCUS3456</name>
</gene>
<dbReference type="AlphaFoldDB" id="A0A9W4NBX2"/>
<dbReference type="Proteomes" id="UP001152649">
    <property type="component" value="Unassembled WGS sequence"/>
</dbReference>
<protein>
    <submittedName>
        <fullName evidence="1">Uncharacterized protein</fullName>
    </submittedName>
</protein>
<comment type="caution">
    <text evidence="1">The sequence shown here is derived from an EMBL/GenBank/DDBJ whole genome shotgun (WGS) entry which is preliminary data.</text>
</comment>
<dbReference type="OrthoDB" id="4499526at2759"/>
<evidence type="ECO:0000313" key="1">
    <source>
        <dbReference type="EMBL" id="CAG8356896.1"/>
    </source>
</evidence>